<organism evidence="1">
    <name type="scientific">marine sediment metagenome</name>
    <dbReference type="NCBI Taxonomy" id="412755"/>
    <lineage>
        <taxon>unclassified sequences</taxon>
        <taxon>metagenomes</taxon>
        <taxon>ecological metagenomes</taxon>
    </lineage>
</organism>
<sequence>DVAVAFSRDLNDRFTRGAVGKLLGSERAGGVAVPEGLTLEVTVGARGARAREDTDALLEAVRRSGDEEAMRGHIEGFLIDDFRRAAVEGGQVDVKAAQRWLKDNQDVLARFPELRRSMERARVTGDELSAAERAANPKVSRAAVFIKAPPGKEIERVINTAKPKEAMEELVTLARTDTTGEAEEGLKAAFLSFLLRRSEVANQLTAVGARPGIGDIPFVSGSRLTKAINDPEVFEAMKGLYTRQELGRIEKIRKTALVLDRARGASEAGEGVIGDQPNELLSLLGRVGGAQIGRIIARFTGGGTVQTPGILAAQTKKLMLAGVRDPASALLAKAIDDEKMLNALLLPLDKPANVSIVRAKLNAWVIDVLREQHEFDDEEK</sequence>
<gene>
    <name evidence="1" type="ORF">LCGC14_2555310</name>
</gene>
<comment type="caution">
    <text evidence="1">The sequence shown here is derived from an EMBL/GenBank/DDBJ whole genome shotgun (WGS) entry which is preliminary data.</text>
</comment>
<accession>A0A0F9AM63</accession>
<evidence type="ECO:0000313" key="1">
    <source>
        <dbReference type="EMBL" id="KKL10490.1"/>
    </source>
</evidence>
<protein>
    <submittedName>
        <fullName evidence="1">Uncharacterized protein</fullName>
    </submittedName>
</protein>
<name>A0A0F9AM63_9ZZZZ</name>
<dbReference type="EMBL" id="LAZR01042043">
    <property type="protein sequence ID" value="KKL10490.1"/>
    <property type="molecule type" value="Genomic_DNA"/>
</dbReference>
<feature type="non-terminal residue" evidence="1">
    <location>
        <position position="1"/>
    </location>
</feature>
<dbReference type="AlphaFoldDB" id="A0A0F9AM63"/>
<proteinExistence type="predicted"/>
<reference evidence="1" key="1">
    <citation type="journal article" date="2015" name="Nature">
        <title>Complex archaea that bridge the gap between prokaryotes and eukaryotes.</title>
        <authorList>
            <person name="Spang A."/>
            <person name="Saw J.H."/>
            <person name="Jorgensen S.L."/>
            <person name="Zaremba-Niedzwiedzka K."/>
            <person name="Martijn J."/>
            <person name="Lind A.E."/>
            <person name="van Eijk R."/>
            <person name="Schleper C."/>
            <person name="Guy L."/>
            <person name="Ettema T.J."/>
        </authorList>
    </citation>
    <scope>NUCLEOTIDE SEQUENCE</scope>
</reference>